<dbReference type="PROSITE" id="PS51257">
    <property type="entry name" value="PROKAR_LIPOPROTEIN"/>
    <property type="match status" value="1"/>
</dbReference>
<dbReference type="SUPFAM" id="SSF56935">
    <property type="entry name" value="Porins"/>
    <property type="match status" value="1"/>
</dbReference>
<dbReference type="Proteomes" id="UP001143543">
    <property type="component" value="Unassembled WGS sequence"/>
</dbReference>
<feature type="chain" id="PRO_5047283149" evidence="4">
    <location>
        <begin position="19"/>
        <end position="767"/>
    </location>
</feature>
<keyword evidence="4" id="KW-0732">Signal</keyword>
<keyword evidence="7" id="KW-1185">Reference proteome</keyword>
<protein>
    <submittedName>
        <fullName evidence="6">TonB-dependent receptor</fullName>
    </submittedName>
</protein>
<sequence length="767" mass="86365">MKLLFTTFFFLGVAFAFGQQTATLSCTVTSEDGALIPYGTLQITKAETTAPLYYDIVDGLVTTEALPIGVYTIEITSMGYKTFAETFNLAQDSTQTITLTTDVTQLEGVTVTSLQESMTYTNGVLTVKMEHSVLANLPNTSDVIAKLPGVIVSADKESINVLGKGSPILYLDHQRITIEQLNAIPVSAIEKIELLKSPSAKYEADGNAVLVITLKKDRDSGYQVQLKNSAALQHNFNNYFNSNAYIGFGKLSMQLSLGYNQLDHWESNTSKLTYDQEGFVNEYIALSEGPRMQVPGSVGISYNLNETDYISTQTNFTIHRDNMPISTQTTITANGAETYYDNYTKSKGVRDYITTNLNYYKQLTDKTNLFTGVQYTYKTRDYNNFIYDVTHPNAILLTAENHQKTDAEVFSAKADIEVVFNEKFQWESGLNLYTADTFSESRTLTLEQPDYGYDESTYAGYTTLKGNLKKLSFTAGLRLENNVRNGRYTDTNETVVAVNQTNLFPRVNANFEIDSMNNVSVNYARSIMRPSFSQANNIRVYINEYLDYVNNINLKPALRNELVLEYKHGRAGLYVVYYRNTNGLYYLSNYDADTDKLVTGATNVAKEDGYHVIVMVPFTHKIWESTNYLYGGLVDVTDANAQDMGTSPFFYFYSNNELKFTNNFSVGLSYYYMMKHNEGVRTSNGFSELSITANKKFNEHWSCFLYANDVLNTLEYTQGYTTNGIGSNTTYFTDNHGVGLSVTYTFGELAKKNFKNQNVDEDLDRVK</sequence>
<feature type="signal peptide" evidence="4">
    <location>
        <begin position="1"/>
        <end position="18"/>
    </location>
</feature>
<dbReference type="Gene3D" id="2.170.130.10">
    <property type="entry name" value="TonB-dependent receptor, plug domain"/>
    <property type="match status" value="1"/>
</dbReference>
<evidence type="ECO:0000256" key="4">
    <source>
        <dbReference type="SAM" id="SignalP"/>
    </source>
</evidence>
<dbReference type="EMBL" id="BRVO01000001">
    <property type="protein sequence ID" value="GLB47967.1"/>
    <property type="molecule type" value="Genomic_DNA"/>
</dbReference>
<dbReference type="RefSeq" id="WP_281763628.1">
    <property type="nucleotide sequence ID" value="NZ_BRVO01000001.1"/>
</dbReference>
<comment type="caution">
    <text evidence="6">The sequence shown here is derived from an EMBL/GenBank/DDBJ whole genome shotgun (WGS) entry which is preliminary data.</text>
</comment>
<dbReference type="InterPro" id="IPR036942">
    <property type="entry name" value="Beta-barrel_TonB_sf"/>
</dbReference>
<comment type="subcellular location">
    <subcellularLocation>
        <location evidence="1">Cell outer membrane</location>
    </subcellularLocation>
</comment>
<organism evidence="6 7">
    <name type="scientific">Neptunitalea lumnitzerae</name>
    <dbReference type="NCBI Taxonomy" id="2965509"/>
    <lineage>
        <taxon>Bacteria</taxon>
        <taxon>Pseudomonadati</taxon>
        <taxon>Bacteroidota</taxon>
        <taxon>Flavobacteriia</taxon>
        <taxon>Flavobacteriales</taxon>
        <taxon>Flavobacteriaceae</taxon>
        <taxon>Neptunitalea</taxon>
    </lineage>
</organism>
<evidence type="ECO:0000256" key="3">
    <source>
        <dbReference type="ARBA" id="ARBA00023237"/>
    </source>
</evidence>
<keyword evidence="3" id="KW-0998">Cell outer membrane</keyword>
<evidence type="ECO:0000313" key="7">
    <source>
        <dbReference type="Proteomes" id="UP001143543"/>
    </source>
</evidence>
<keyword evidence="2" id="KW-0472">Membrane</keyword>
<gene>
    <name evidence="6" type="ORF">Y10_03350</name>
</gene>
<evidence type="ECO:0000259" key="5">
    <source>
        <dbReference type="Pfam" id="PF14905"/>
    </source>
</evidence>
<dbReference type="InterPro" id="IPR037066">
    <property type="entry name" value="Plug_dom_sf"/>
</dbReference>
<evidence type="ECO:0000313" key="6">
    <source>
        <dbReference type="EMBL" id="GLB47967.1"/>
    </source>
</evidence>
<dbReference type="InterPro" id="IPR041700">
    <property type="entry name" value="OMP_b-brl_3"/>
</dbReference>
<proteinExistence type="predicted"/>
<keyword evidence="6" id="KW-0675">Receptor</keyword>
<feature type="domain" description="Outer membrane protein beta-barrel" evidence="5">
    <location>
        <begin position="365"/>
        <end position="744"/>
    </location>
</feature>
<evidence type="ECO:0000256" key="1">
    <source>
        <dbReference type="ARBA" id="ARBA00004442"/>
    </source>
</evidence>
<reference evidence="6" key="1">
    <citation type="submission" date="2022-07" db="EMBL/GenBank/DDBJ databases">
        <title>Taxonomy of Novel Oxalotrophic and Methylotrophic Bacteria.</title>
        <authorList>
            <person name="Sahin N."/>
            <person name="Tani A."/>
        </authorList>
    </citation>
    <scope>NUCLEOTIDE SEQUENCE</scope>
    <source>
        <strain evidence="6">Y10</strain>
    </source>
</reference>
<accession>A0ABQ5MGD1</accession>
<name>A0ABQ5MGD1_9FLAO</name>
<dbReference type="Gene3D" id="2.40.170.20">
    <property type="entry name" value="TonB-dependent receptor, beta-barrel domain"/>
    <property type="match status" value="1"/>
</dbReference>
<dbReference type="Pfam" id="PF14905">
    <property type="entry name" value="OMP_b-brl_3"/>
    <property type="match status" value="1"/>
</dbReference>
<evidence type="ECO:0000256" key="2">
    <source>
        <dbReference type="ARBA" id="ARBA00023136"/>
    </source>
</evidence>